<feature type="compositionally biased region" description="Low complexity" evidence="1">
    <location>
        <begin position="641"/>
        <end position="653"/>
    </location>
</feature>
<feature type="region of interest" description="Disordered" evidence="1">
    <location>
        <begin position="592"/>
        <end position="687"/>
    </location>
</feature>
<dbReference type="AlphaFoldDB" id="A0A250X421"/>
<reference evidence="3 4" key="1">
    <citation type="submission" date="2017-08" db="EMBL/GenBank/DDBJ databases">
        <title>Acidophilic green algal genome provides insights into adaptation to an acidic environment.</title>
        <authorList>
            <person name="Hirooka S."/>
            <person name="Hirose Y."/>
            <person name="Kanesaki Y."/>
            <person name="Higuchi S."/>
            <person name="Fujiwara T."/>
            <person name="Onuma R."/>
            <person name="Era A."/>
            <person name="Ohbayashi R."/>
            <person name="Uzuka A."/>
            <person name="Nozaki H."/>
            <person name="Yoshikawa H."/>
            <person name="Miyagishima S.Y."/>
        </authorList>
    </citation>
    <scope>NUCLEOTIDE SEQUENCE [LARGE SCALE GENOMIC DNA]</scope>
    <source>
        <strain evidence="3 4">NIES-2499</strain>
    </source>
</reference>
<dbReference type="EMBL" id="BEGY01000026">
    <property type="protein sequence ID" value="GAX77669.1"/>
    <property type="molecule type" value="Genomic_DNA"/>
</dbReference>
<dbReference type="STRING" id="1157962.A0A250X421"/>
<keyword evidence="2" id="KW-0812">Transmembrane</keyword>
<dbReference type="OrthoDB" id="2020015at2759"/>
<dbReference type="PANTHER" id="PTHR33645">
    <property type="entry name" value="AMINOPEPTIDASE (DUF3754)"/>
    <property type="match status" value="1"/>
</dbReference>
<comment type="caution">
    <text evidence="3">The sequence shown here is derived from an EMBL/GenBank/DDBJ whole genome shotgun (WGS) entry which is preliminary data.</text>
</comment>
<dbReference type="InterPro" id="IPR022227">
    <property type="entry name" value="DUF3754"/>
</dbReference>
<evidence type="ECO:0000313" key="4">
    <source>
        <dbReference type="Proteomes" id="UP000232323"/>
    </source>
</evidence>
<protein>
    <submittedName>
        <fullName evidence="3">Uncharacterized protein</fullName>
    </submittedName>
</protein>
<keyword evidence="2" id="KW-0472">Membrane</keyword>
<feature type="transmembrane region" description="Helical" evidence="2">
    <location>
        <begin position="312"/>
        <end position="331"/>
    </location>
</feature>
<sequence length="687" mass="77493">MSRNQVTPIVNTNENAAVTKSAAFLPPSPATAPEVSKSFEAEEDLLAGANDPQEPERNLDNYIPFRIVDLRDSIIEDFPEAFPTNDTKVKFFSFIKWIQIRNAVKIDLMFQEMKDIYSYLDPDGGTENPGAGRLSENQKEGYFHSFVREFKDVMEIGDFDKISQEFIDEAYAEQPDTSAGFMGTGLEVKQTDTDKIEYHSWYRGKEREEVKYRTWRTWFRQHTQVFYNFDRLVIMYRKRPKDEIAELERLSNRSWWTKAVDASYDFMLKQGKQSMSQTDDLLPGLLYLKLFKSVSNTDIDMLMPGAEGKFSWLDYLVIWGSLIFAVGMSIYKAVTGSLKFDTMFDILTALVLIVMPLYGAYNGYMSIQKKIQDLQSHLNALYIVHNLSSNSAVLYSVLDEALEQEDKETLLAYFFLWRGLKSPKPMSKKHLDKSIEEYLGKLLKRYNIDQVIDFEVTDALEKLRRMSILDGGDDEDRIFQVLPLDQAVEKAHIRQFDEAREVEGVKRIKRAPGALVWRECVDTYPATGQKFRYFFNMDTGESSFKVPEFFIPLLDQALVVTPAPPSTVAALTAAGLGPSSQFNTMVETAETPKPHLAAPPSNTSLDPGGLRSNEAGEAVNNNNASSSIPQTQQKLPPLSSPPTGVVTPLPGTSLPMLASSRPKLPPVQWTPTESAEPVREGGGGMTS</sequence>
<proteinExistence type="predicted"/>
<organism evidence="3 4">
    <name type="scientific">Chlamydomonas eustigma</name>
    <dbReference type="NCBI Taxonomy" id="1157962"/>
    <lineage>
        <taxon>Eukaryota</taxon>
        <taxon>Viridiplantae</taxon>
        <taxon>Chlorophyta</taxon>
        <taxon>core chlorophytes</taxon>
        <taxon>Chlorophyceae</taxon>
        <taxon>CS clade</taxon>
        <taxon>Chlamydomonadales</taxon>
        <taxon>Chlamydomonadaceae</taxon>
        <taxon>Chlamydomonas</taxon>
    </lineage>
</organism>
<name>A0A250X421_9CHLO</name>
<accession>A0A250X421</accession>
<evidence type="ECO:0000313" key="3">
    <source>
        <dbReference type="EMBL" id="GAX77669.1"/>
    </source>
</evidence>
<keyword evidence="2" id="KW-1133">Transmembrane helix</keyword>
<feature type="transmembrane region" description="Helical" evidence="2">
    <location>
        <begin position="343"/>
        <end position="361"/>
    </location>
</feature>
<dbReference type="Proteomes" id="UP000232323">
    <property type="component" value="Unassembled WGS sequence"/>
</dbReference>
<evidence type="ECO:0000256" key="2">
    <source>
        <dbReference type="SAM" id="Phobius"/>
    </source>
</evidence>
<keyword evidence="4" id="KW-1185">Reference proteome</keyword>
<dbReference type="Pfam" id="PF12576">
    <property type="entry name" value="DUF3754"/>
    <property type="match status" value="1"/>
</dbReference>
<dbReference type="PANTHER" id="PTHR33645:SF11">
    <property type="entry name" value="AMINOPEPTIDASE (DUF3754)"/>
    <property type="match status" value="1"/>
</dbReference>
<evidence type="ECO:0000256" key="1">
    <source>
        <dbReference type="SAM" id="MobiDB-lite"/>
    </source>
</evidence>
<gene>
    <name evidence="3" type="ORF">CEUSTIGMA_g5112.t1</name>
</gene>
<feature type="compositionally biased region" description="Low complexity" evidence="1">
    <location>
        <begin position="612"/>
        <end position="627"/>
    </location>
</feature>